<dbReference type="PANTHER" id="PTHR23132">
    <property type="entry name" value="D-ALANINE--D-ALANINE LIGASE"/>
    <property type="match status" value="1"/>
</dbReference>
<keyword evidence="6" id="KW-1185">Reference proteome</keyword>
<dbReference type="PROSITE" id="PS50975">
    <property type="entry name" value="ATP_GRASP"/>
    <property type="match status" value="1"/>
</dbReference>
<dbReference type="AlphaFoldDB" id="A0A6L8W908"/>
<comment type="caution">
    <text evidence="5">The sequence shown here is derived from an EMBL/GenBank/DDBJ whole genome shotgun (WGS) entry which is preliminary data.</text>
</comment>
<evidence type="ECO:0000256" key="3">
    <source>
        <dbReference type="PROSITE-ProRule" id="PRU00409"/>
    </source>
</evidence>
<organism evidence="5 6">
    <name type="scientific">Sneathiella litorea</name>
    <dbReference type="NCBI Taxonomy" id="2606216"/>
    <lineage>
        <taxon>Bacteria</taxon>
        <taxon>Pseudomonadati</taxon>
        <taxon>Pseudomonadota</taxon>
        <taxon>Alphaproteobacteria</taxon>
        <taxon>Sneathiellales</taxon>
        <taxon>Sneathiellaceae</taxon>
        <taxon>Sneathiella</taxon>
    </lineage>
</organism>
<dbReference type="GO" id="GO:0008716">
    <property type="term" value="F:D-alanine-D-alanine ligase activity"/>
    <property type="evidence" value="ECO:0007669"/>
    <property type="project" value="InterPro"/>
</dbReference>
<keyword evidence="2 5" id="KW-0436">Ligase</keyword>
<dbReference type="Proteomes" id="UP000476030">
    <property type="component" value="Unassembled WGS sequence"/>
</dbReference>
<proteinExistence type="inferred from homology"/>
<dbReference type="Pfam" id="PF07478">
    <property type="entry name" value="Dala_Dala_lig_C"/>
    <property type="match status" value="1"/>
</dbReference>
<evidence type="ECO:0000259" key="4">
    <source>
        <dbReference type="PROSITE" id="PS50975"/>
    </source>
</evidence>
<dbReference type="GO" id="GO:0046872">
    <property type="term" value="F:metal ion binding"/>
    <property type="evidence" value="ECO:0007669"/>
    <property type="project" value="InterPro"/>
</dbReference>
<dbReference type="InterPro" id="IPR011095">
    <property type="entry name" value="Dala_Dala_lig_C"/>
</dbReference>
<sequence>MADYIPVLHGGTDLRADELDTIDSAKCVAAALEYLGYRSNVIALDIDFAIIEELTKEQPLVVFNLVESIRGNGSLGHLACALLAHFHLPYTGAGETAFFQSNSKRLSKSLLRAANLPTPMEWAGAVPVGQKVIVKSVNEHASYGMDQKSIVEGPEAACEIVRREQQFGGRFFAEAYIPGREFNISLLETKTGPQVLPIAEMRFDGLPEGVYPIVDYNAKWDEESDVYHHTRRRFGLEDREPDLAAELRRLCVDCWLAADLSGYARIDFRVDAMGRISILEYNANPCLARDAGFAAALTEASMSYEEGIQMIVDAALAKEVN</sequence>
<dbReference type="PANTHER" id="PTHR23132:SF23">
    <property type="entry name" value="D-ALANINE--D-ALANINE LIGASE B"/>
    <property type="match status" value="1"/>
</dbReference>
<feature type="domain" description="ATP-grasp" evidence="4">
    <location>
        <begin position="96"/>
        <end position="313"/>
    </location>
</feature>
<keyword evidence="3" id="KW-0547">Nucleotide-binding</keyword>
<accession>A0A6L8W908</accession>
<dbReference type="Gene3D" id="3.30.470.20">
    <property type="entry name" value="ATP-grasp fold, B domain"/>
    <property type="match status" value="1"/>
</dbReference>
<reference evidence="5 6" key="1">
    <citation type="submission" date="2019-12" db="EMBL/GenBank/DDBJ databases">
        <title>Snethiella sp. nov. sp. isolated from sea sand.</title>
        <authorList>
            <person name="Kim J."/>
            <person name="Jeong S.E."/>
            <person name="Jung H.S."/>
            <person name="Jeon C.O."/>
        </authorList>
    </citation>
    <scope>NUCLEOTIDE SEQUENCE [LARGE SCALE GENOMIC DNA]</scope>
    <source>
        <strain evidence="5 6">DP05</strain>
    </source>
</reference>
<dbReference type="InterPro" id="IPR011761">
    <property type="entry name" value="ATP-grasp"/>
</dbReference>
<name>A0A6L8W908_9PROT</name>
<comment type="similarity">
    <text evidence="1">Belongs to the D-alanine--D-alanine ligase family.</text>
</comment>
<dbReference type="GO" id="GO:0005524">
    <property type="term" value="F:ATP binding"/>
    <property type="evidence" value="ECO:0007669"/>
    <property type="project" value="UniProtKB-UniRule"/>
</dbReference>
<gene>
    <name evidence="5" type="ORF">GQE98_13300</name>
</gene>
<protein>
    <submittedName>
        <fullName evidence="5">D-alanine--D-alanine ligase</fullName>
    </submittedName>
</protein>
<evidence type="ECO:0000256" key="2">
    <source>
        <dbReference type="ARBA" id="ARBA00022598"/>
    </source>
</evidence>
<dbReference type="RefSeq" id="WP_161316099.1">
    <property type="nucleotide sequence ID" value="NZ_WTUW01000002.1"/>
</dbReference>
<keyword evidence="3" id="KW-0067">ATP-binding</keyword>
<evidence type="ECO:0000256" key="1">
    <source>
        <dbReference type="ARBA" id="ARBA00010871"/>
    </source>
</evidence>
<evidence type="ECO:0000313" key="6">
    <source>
        <dbReference type="Proteomes" id="UP000476030"/>
    </source>
</evidence>
<dbReference type="EMBL" id="WTUW01000002">
    <property type="protein sequence ID" value="MZR31611.1"/>
    <property type="molecule type" value="Genomic_DNA"/>
</dbReference>
<evidence type="ECO:0000313" key="5">
    <source>
        <dbReference type="EMBL" id="MZR31611.1"/>
    </source>
</evidence>
<dbReference type="SUPFAM" id="SSF56059">
    <property type="entry name" value="Glutathione synthetase ATP-binding domain-like"/>
    <property type="match status" value="1"/>
</dbReference>